<name>A0A1I1FQ74_9GAMM</name>
<keyword evidence="4" id="KW-0479">Metal-binding</keyword>
<feature type="domain" description="Deacetylase sirtuin-type" evidence="5">
    <location>
        <begin position="10"/>
        <end position="284"/>
    </location>
</feature>
<evidence type="ECO:0000256" key="3">
    <source>
        <dbReference type="ARBA" id="ARBA00023027"/>
    </source>
</evidence>
<evidence type="ECO:0000259" key="5">
    <source>
        <dbReference type="PROSITE" id="PS50305"/>
    </source>
</evidence>
<dbReference type="Gene3D" id="3.30.1600.10">
    <property type="entry name" value="SIR2/SIRT2 'Small Domain"/>
    <property type="match status" value="1"/>
</dbReference>
<dbReference type="PANTHER" id="PTHR11085:SF10">
    <property type="entry name" value="NAD-DEPENDENT PROTEIN DEACYLASE SIRTUIN-5, MITOCHONDRIAL-RELATED"/>
    <property type="match status" value="1"/>
</dbReference>
<evidence type="ECO:0000256" key="4">
    <source>
        <dbReference type="PROSITE-ProRule" id="PRU00236"/>
    </source>
</evidence>
<dbReference type="PANTHER" id="PTHR11085">
    <property type="entry name" value="NAD-DEPENDENT PROTEIN DEACYLASE SIRTUIN-5, MITOCHONDRIAL-RELATED"/>
    <property type="match status" value="1"/>
</dbReference>
<dbReference type="RefSeq" id="WP_091960522.1">
    <property type="nucleotide sequence ID" value="NZ_FOLH01000002.1"/>
</dbReference>
<dbReference type="AlphaFoldDB" id="A0A1I1FQ74"/>
<keyword evidence="3" id="KW-0520">NAD</keyword>
<dbReference type="EMBL" id="FOLH01000002">
    <property type="protein sequence ID" value="SFC01607.1"/>
    <property type="molecule type" value="Genomic_DNA"/>
</dbReference>
<keyword evidence="4" id="KW-0862">Zinc</keyword>
<sequence length="284" mass="31818">MQLAKAYPASFSVETTSNQLFHFFNEHHKWLVLTGAGISTGSGIPDYRDDEGQWKRRQPVQHQEFMTSPQVRQRYWARALAGFEAFRSARPGAGHLALAALEKQGRIQQVITQNVDRLHQKAGSKKVIDLHGRGDTVSCQSCGFRTMRYAYHQHLIELNPQYDKKHASLAPDGDADLEQQNFSDFQLLDCPRCSGIIKPDVVFFGDLIPPATRHAAEQAMQAADGLLVVGSSLMVYSGYRFCRLAKQTNKPIIAINRGKTRADELLDLKVNQPAESILTRLADL</sequence>
<keyword evidence="7" id="KW-1185">Reference proteome</keyword>
<accession>A0A1I1FQ74</accession>
<feature type="active site" description="Proton acceptor" evidence="4">
    <location>
        <position position="131"/>
    </location>
</feature>
<reference evidence="6 7" key="1">
    <citation type="submission" date="2016-10" db="EMBL/GenBank/DDBJ databases">
        <authorList>
            <person name="de Groot N.N."/>
        </authorList>
    </citation>
    <scope>NUCLEOTIDE SEQUENCE [LARGE SCALE GENOMIC DNA]</scope>
    <source>
        <strain evidence="6 7">DSM 18438</strain>
    </source>
</reference>
<feature type="binding site" evidence="4">
    <location>
        <position position="139"/>
    </location>
    <ligand>
        <name>Zn(2+)</name>
        <dbReference type="ChEBI" id="CHEBI:29105"/>
    </ligand>
</feature>
<dbReference type="InterPro" id="IPR003000">
    <property type="entry name" value="Sirtuin"/>
</dbReference>
<protein>
    <recommendedName>
        <fullName evidence="1">protein acetyllysine N-acetyltransferase</fullName>
        <ecNumber evidence="1">2.3.1.286</ecNumber>
    </recommendedName>
</protein>
<dbReference type="Proteomes" id="UP000199058">
    <property type="component" value="Unassembled WGS sequence"/>
</dbReference>
<dbReference type="GO" id="GO:0070403">
    <property type="term" value="F:NAD+ binding"/>
    <property type="evidence" value="ECO:0007669"/>
    <property type="project" value="InterPro"/>
</dbReference>
<dbReference type="Pfam" id="PF02146">
    <property type="entry name" value="SIR2"/>
    <property type="match status" value="1"/>
</dbReference>
<dbReference type="InterPro" id="IPR026591">
    <property type="entry name" value="Sirtuin_cat_small_dom_sf"/>
</dbReference>
<evidence type="ECO:0000256" key="1">
    <source>
        <dbReference type="ARBA" id="ARBA00012928"/>
    </source>
</evidence>
<organism evidence="6 7">
    <name type="scientific">Marinospirillum celere</name>
    <dbReference type="NCBI Taxonomy" id="1122252"/>
    <lineage>
        <taxon>Bacteria</taxon>
        <taxon>Pseudomonadati</taxon>
        <taxon>Pseudomonadota</taxon>
        <taxon>Gammaproteobacteria</taxon>
        <taxon>Oceanospirillales</taxon>
        <taxon>Oceanospirillaceae</taxon>
        <taxon>Marinospirillum</taxon>
    </lineage>
</organism>
<gene>
    <name evidence="6" type="ORF">SAMN05660443_1150</name>
</gene>
<dbReference type="Gene3D" id="3.40.50.1220">
    <property type="entry name" value="TPP-binding domain"/>
    <property type="match status" value="1"/>
</dbReference>
<dbReference type="PROSITE" id="PS50305">
    <property type="entry name" value="SIRTUIN"/>
    <property type="match status" value="1"/>
</dbReference>
<feature type="binding site" evidence="4">
    <location>
        <position position="193"/>
    </location>
    <ligand>
        <name>Zn(2+)</name>
        <dbReference type="ChEBI" id="CHEBI:29105"/>
    </ligand>
</feature>
<dbReference type="STRING" id="1122252.SAMN05660443_1150"/>
<keyword evidence="2" id="KW-0808">Transferase</keyword>
<dbReference type="InterPro" id="IPR050134">
    <property type="entry name" value="NAD-dep_sirtuin_deacylases"/>
</dbReference>
<evidence type="ECO:0000313" key="7">
    <source>
        <dbReference type="Proteomes" id="UP000199058"/>
    </source>
</evidence>
<dbReference type="OrthoDB" id="9800582at2"/>
<evidence type="ECO:0000313" key="6">
    <source>
        <dbReference type="EMBL" id="SFC01607.1"/>
    </source>
</evidence>
<proteinExistence type="predicted"/>
<feature type="binding site" evidence="4">
    <location>
        <position position="142"/>
    </location>
    <ligand>
        <name>Zn(2+)</name>
        <dbReference type="ChEBI" id="CHEBI:29105"/>
    </ligand>
</feature>
<dbReference type="InterPro" id="IPR029035">
    <property type="entry name" value="DHS-like_NAD/FAD-binding_dom"/>
</dbReference>
<dbReference type="InterPro" id="IPR026590">
    <property type="entry name" value="Ssirtuin_cat_dom"/>
</dbReference>
<dbReference type="EC" id="2.3.1.286" evidence="1"/>
<dbReference type="SUPFAM" id="SSF52467">
    <property type="entry name" value="DHS-like NAD/FAD-binding domain"/>
    <property type="match status" value="1"/>
</dbReference>
<evidence type="ECO:0000256" key="2">
    <source>
        <dbReference type="ARBA" id="ARBA00022679"/>
    </source>
</evidence>
<dbReference type="GO" id="GO:0017136">
    <property type="term" value="F:histone deacetylase activity, NAD-dependent"/>
    <property type="evidence" value="ECO:0007669"/>
    <property type="project" value="TreeGrafter"/>
</dbReference>
<dbReference type="NCBIfam" id="NF003738">
    <property type="entry name" value="PRK05333.1"/>
    <property type="match status" value="1"/>
</dbReference>
<feature type="binding site" evidence="4">
    <location>
        <position position="190"/>
    </location>
    <ligand>
        <name>Zn(2+)</name>
        <dbReference type="ChEBI" id="CHEBI:29105"/>
    </ligand>
</feature>
<dbReference type="GO" id="GO:0046872">
    <property type="term" value="F:metal ion binding"/>
    <property type="evidence" value="ECO:0007669"/>
    <property type="project" value="UniProtKB-KW"/>
</dbReference>